<dbReference type="Gene3D" id="1.10.357.10">
    <property type="entry name" value="Tetracycline Repressor, domain 2"/>
    <property type="match status" value="1"/>
</dbReference>
<dbReference type="AlphaFoldDB" id="A0A378YRC9"/>
<dbReference type="Pfam" id="PF00440">
    <property type="entry name" value="TetR_N"/>
    <property type="match status" value="1"/>
</dbReference>
<evidence type="ECO:0000256" key="2">
    <source>
        <dbReference type="PROSITE-ProRule" id="PRU00335"/>
    </source>
</evidence>
<dbReference type="GO" id="GO:0003677">
    <property type="term" value="F:DNA binding"/>
    <property type="evidence" value="ECO:0007669"/>
    <property type="project" value="UniProtKB-UniRule"/>
</dbReference>
<dbReference type="Proteomes" id="UP000255467">
    <property type="component" value="Unassembled WGS sequence"/>
</dbReference>
<proteinExistence type="predicted"/>
<evidence type="ECO:0000313" key="4">
    <source>
        <dbReference type="EMBL" id="QDP80672.1"/>
    </source>
</evidence>
<evidence type="ECO:0000259" key="3">
    <source>
        <dbReference type="PROSITE" id="PS50977"/>
    </source>
</evidence>
<dbReference type="InterPro" id="IPR009057">
    <property type="entry name" value="Homeodomain-like_sf"/>
</dbReference>
<keyword evidence="1 2" id="KW-0238">DNA-binding</keyword>
<dbReference type="PROSITE" id="PS50977">
    <property type="entry name" value="HTH_TETR_2"/>
    <property type="match status" value="1"/>
</dbReference>
<protein>
    <submittedName>
        <fullName evidence="4">TetR/AcrR family transcriptional regulator</fullName>
    </submittedName>
    <submittedName>
        <fullName evidence="5">Transcriptional repressor BetI</fullName>
    </submittedName>
</protein>
<dbReference type="STRING" id="1406858.GCA_000710895_04334"/>
<dbReference type="SUPFAM" id="SSF46689">
    <property type="entry name" value="Homeodomain-like"/>
    <property type="match status" value="1"/>
</dbReference>
<dbReference type="RefSeq" id="WP_039815807.1">
    <property type="nucleotide sequence ID" value="NZ_CP041695.1"/>
</dbReference>
<dbReference type="InterPro" id="IPR001647">
    <property type="entry name" value="HTH_TetR"/>
</dbReference>
<evidence type="ECO:0000313" key="5">
    <source>
        <dbReference type="EMBL" id="SUA79694.1"/>
    </source>
</evidence>
<dbReference type="PROSITE" id="PS01081">
    <property type="entry name" value="HTH_TETR_1"/>
    <property type="match status" value="1"/>
</dbReference>
<dbReference type="GeneID" id="80334668"/>
<dbReference type="PRINTS" id="PR00455">
    <property type="entry name" value="HTHTETR"/>
</dbReference>
<organism evidence="5 6">
    <name type="scientific">Nocardia otitidiscaviarum</name>
    <dbReference type="NCBI Taxonomy" id="1823"/>
    <lineage>
        <taxon>Bacteria</taxon>
        <taxon>Bacillati</taxon>
        <taxon>Actinomycetota</taxon>
        <taxon>Actinomycetes</taxon>
        <taxon>Mycobacteriales</taxon>
        <taxon>Nocardiaceae</taxon>
        <taxon>Nocardia</taxon>
    </lineage>
</organism>
<dbReference type="InterPro" id="IPR023772">
    <property type="entry name" value="DNA-bd_HTH_TetR-type_CS"/>
</dbReference>
<name>A0A378YRC9_9NOCA</name>
<gene>
    <name evidence="4" type="ORF">FOH10_20120</name>
    <name evidence="5" type="ORF">NCTC1934_03915</name>
</gene>
<dbReference type="Proteomes" id="UP000317039">
    <property type="component" value="Chromosome"/>
</dbReference>
<feature type="domain" description="HTH tetR-type" evidence="3">
    <location>
        <begin position="10"/>
        <end position="70"/>
    </location>
</feature>
<keyword evidence="6" id="KW-1185">Reference proteome</keyword>
<dbReference type="EMBL" id="CP041695">
    <property type="protein sequence ID" value="QDP80672.1"/>
    <property type="molecule type" value="Genomic_DNA"/>
</dbReference>
<dbReference type="EMBL" id="UGRY01000002">
    <property type="protein sequence ID" value="SUA79694.1"/>
    <property type="molecule type" value="Genomic_DNA"/>
</dbReference>
<evidence type="ECO:0000256" key="1">
    <source>
        <dbReference type="ARBA" id="ARBA00023125"/>
    </source>
</evidence>
<evidence type="ECO:0000313" key="6">
    <source>
        <dbReference type="Proteomes" id="UP000255467"/>
    </source>
</evidence>
<evidence type="ECO:0000313" key="7">
    <source>
        <dbReference type="Proteomes" id="UP000317039"/>
    </source>
</evidence>
<sequence length="211" mass="23692">MRRTQQERREATIAKLFDAAIATLDELGYARASANTVTARAGISYGALFRHFPTMSEFMAAVAREAVRRNAELVTRRVQELADASSGTDIETLLRVLHELTDNPTHHAILELTTAARTDEQLRDAMRHSMTDVGPFMIDTAARIVGPEFDLDAQDFATLVFILVDLFDSEAIQHPLRAAYPEIYERRIPLLVHMLNSFTSRTDSVADSRCR</sequence>
<reference evidence="4 7" key="2">
    <citation type="submission" date="2019-07" db="EMBL/GenBank/DDBJ databases">
        <title>Complete Genome Sequence and Methylome Analysis of Nocardia otitidis-caviarum NEB252.</title>
        <authorList>
            <person name="Fomenkov A."/>
            <person name="Anton B.P."/>
            <person name="Vincze T."/>
            <person name="Roberts R.J."/>
        </authorList>
    </citation>
    <scope>NUCLEOTIDE SEQUENCE [LARGE SCALE GENOMIC DNA]</scope>
    <source>
        <strain evidence="4 7">NEB252</strain>
    </source>
</reference>
<feature type="DNA-binding region" description="H-T-H motif" evidence="2">
    <location>
        <begin position="33"/>
        <end position="52"/>
    </location>
</feature>
<accession>A0A378YRC9</accession>
<dbReference type="OrthoDB" id="4539007at2"/>
<dbReference type="KEGG" id="nod:FOH10_20120"/>
<reference evidence="5 6" key="1">
    <citation type="submission" date="2018-06" db="EMBL/GenBank/DDBJ databases">
        <authorList>
            <consortium name="Pathogen Informatics"/>
            <person name="Doyle S."/>
        </authorList>
    </citation>
    <scope>NUCLEOTIDE SEQUENCE [LARGE SCALE GENOMIC DNA]</scope>
    <source>
        <strain evidence="5 6">NCTC1934</strain>
    </source>
</reference>